<evidence type="ECO:0000256" key="1">
    <source>
        <dbReference type="SAM" id="MobiDB-lite"/>
    </source>
</evidence>
<reference evidence="2 3" key="1">
    <citation type="submission" date="2018-02" db="EMBL/GenBank/DDBJ databases">
        <title>Genome sequence of the basidiomycete white-rot fungus Phlebia centrifuga.</title>
        <authorList>
            <person name="Granchi Z."/>
            <person name="Peng M."/>
            <person name="de Vries R.P."/>
            <person name="Hilden K."/>
            <person name="Makela M.R."/>
            <person name="Grigoriev I."/>
            <person name="Riley R."/>
        </authorList>
    </citation>
    <scope>NUCLEOTIDE SEQUENCE [LARGE SCALE GENOMIC DNA]</scope>
    <source>
        <strain evidence="2 3">FBCC195</strain>
    </source>
</reference>
<sequence>MKDGNVTSRGTWWGSDSLMKLKDCCGPTTGRWDKFTSRGAPVNGPNQDQDLV</sequence>
<dbReference type="EMBL" id="MLYV02000420">
    <property type="protein sequence ID" value="PSR99333.1"/>
    <property type="molecule type" value="Genomic_DNA"/>
</dbReference>
<name>A0A2R6PZ45_9APHY</name>
<accession>A0A2R6PZ45</accession>
<keyword evidence="3" id="KW-1185">Reference proteome</keyword>
<evidence type="ECO:0000313" key="3">
    <source>
        <dbReference type="Proteomes" id="UP000186601"/>
    </source>
</evidence>
<proteinExistence type="predicted"/>
<feature type="region of interest" description="Disordered" evidence="1">
    <location>
        <begin position="30"/>
        <end position="52"/>
    </location>
</feature>
<dbReference type="Proteomes" id="UP000186601">
    <property type="component" value="Unassembled WGS sequence"/>
</dbReference>
<organism evidence="2 3">
    <name type="scientific">Hermanssonia centrifuga</name>
    <dbReference type="NCBI Taxonomy" id="98765"/>
    <lineage>
        <taxon>Eukaryota</taxon>
        <taxon>Fungi</taxon>
        <taxon>Dikarya</taxon>
        <taxon>Basidiomycota</taxon>
        <taxon>Agaricomycotina</taxon>
        <taxon>Agaricomycetes</taxon>
        <taxon>Polyporales</taxon>
        <taxon>Meruliaceae</taxon>
        <taxon>Hermanssonia</taxon>
    </lineage>
</organism>
<protein>
    <submittedName>
        <fullName evidence="2">Uncharacterized protein</fullName>
    </submittedName>
</protein>
<comment type="caution">
    <text evidence="2">The sequence shown here is derived from an EMBL/GenBank/DDBJ whole genome shotgun (WGS) entry which is preliminary data.</text>
</comment>
<gene>
    <name evidence="2" type="ORF">PHLCEN_2v4146</name>
</gene>
<evidence type="ECO:0000313" key="2">
    <source>
        <dbReference type="EMBL" id="PSR99333.1"/>
    </source>
</evidence>
<dbReference type="AlphaFoldDB" id="A0A2R6PZ45"/>